<name>A0A6J4N754_9BACT</name>
<feature type="region of interest" description="Disordered" evidence="1">
    <location>
        <begin position="65"/>
        <end position="88"/>
    </location>
</feature>
<evidence type="ECO:0000313" key="2">
    <source>
        <dbReference type="EMBL" id="CAA9379779.1"/>
    </source>
</evidence>
<accession>A0A6J4N754</accession>
<reference evidence="2" key="1">
    <citation type="submission" date="2020-02" db="EMBL/GenBank/DDBJ databases">
        <authorList>
            <person name="Meier V. D."/>
        </authorList>
    </citation>
    <scope>NUCLEOTIDE SEQUENCE</scope>
    <source>
        <strain evidence="2">AVDCRST_MAG89</strain>
    </source>
</reference>
<feature type="non-terminal residue" evidence="2">
    <location>
        <position position="1"/>
    </location>
</feature>
<proteinExistence type="predicted"/>
<evidence type="ECO:0000256" key="1">
    <source>
        <dbReference type="SAM" id="MobiDB-lite"/>
    </source>
</evidence>
<protein>
    <submittedName>
        <fullName evidence="2">Glyoxalase family protein</fullName>
    </submittedName>
</protein>
<feature type="compositionally biased region" description="Low complexity" evidence="1">
    <location>
        <begin position="71"/>
        <end position="88"/>
    </location>
</feature>
<dbReference type="EMBL" id="CADCTV010001108">
    <property type="protein sequence ID" value="CAA9379779.1"/>
    <property type="molecule type" value="Genomic_DNA"/>
</dbReference>
<dbReference type="AlphaFoldDB" id="A0A6J4N754"/>
<gene>
    <name evidence="2" type="ORF">AVDCRST_MAG89-5283</name>
</gene>
<organism evidence="2">
    <name type="scientific">uncultured Gemmatimonadota bacterium</name>
    <dbReference type="NCBI Taxonomy" id="203437"/>
    <lineage>
        <taxon>Bacteria</taxon>
        <taxon>Pseudomonadati</taxon>
        <taxon>Gemmatimonadota</taxon>
        <taxon>environmental samples</taxon>
    </lineage>
</organism>
<sequence>CRSPLATSRWSCGSTTRRSSSLRGCSGSRWWRIRRWARGSAGCSSGRAGQAGRACCWRGRRRRSRRRAWGTRRAGASGSFSTPTTSGGITRRCARAACGSARSRARRGTERWPCSRTCTATGGISSSHD</sequence>
<feature type="non-terminal residue" evidence="2">
    <location>
        <position position="129"/>
    </location>
</feature>